<accession>A0A4R6Y1S8</accession>
<dbReference type="Pfam" id="PF01232">
    <property type="entry name" value="Mannitol_dh"/>
    <property type="match status" value="1"/>
</dbReference>
<name>A0A4R6Y1S8_9BURK</name>
<dbReference type="InterPro" id="IPR036291">
    <property type="entry name" value="NAD(P)-bd_dom_sf"/>
</dbReference>
<evidence type="ECO:0000313" key="5">
    <source>
        <dbReference type="Proteomes" id="UP000294480"/>
    </source>
</evidence>
<dbReference type="InterPro" id="IPR000669">
    <property type="entry name" value="Mannitol_DH"/>
</dbReference>
<dbReference type="Gene3D" id="1.10.1040.10">
    <property type="entry name" value="N-(1-d-carboxylethyl)-l-norvaline Dehydrogenase, domain 2"/>
    <property type="match status" value="1"/>
</dbReference>
<keyword evidence="1" id="KW-0560">Oxidoreductase</keyword>
<evidence type="ECO:0000259" key="3">
    <source>
        <dbReference type="Pfam" id="PF08125"/>
    </source>
</evidence>
<dbReference type="PANTHER" id="PTHR43362:SF7">
    <property type="entry name" value="D-MANNONATE OXIDOREDUCTASE"/>
    <property type="match status" value="1"/>
</dbReference>
<feature type="domain" description="Mannitol dehydrogenase N-terminal" evidence="2">
    <location>
        <begin position="10"/>
        <end position="260"/>
    </location>
</feature>
<keyword evidence="5" id="KW-1185">Reference proteome</keyword>
<evidence type="ECO:0000313" key="4">
    <source>
        <dbReference type="EMBL" id="TDR30398.1"/>
    </source>
</evidence>
<dbReference type="AlphaFoldDB" id="A0A4R6Y1S8"/>
<dbReference type="InterPro" id="IPR013118">
    <property type="entry name" value="Mannitol_DH_C"/>
</dbReference>
<evidence type="ECO:0000259" key="2">
    <source>
        <dbReference type="Pfam" id="PF01232"/>
    </source>
</evidence>
<dbReference type="SUPFAM" id="SSF51735">
    <property type="entry name" value="NAD(P)-binding Rossmann-fold domains"/>
    <property type="match status" value="1"/>
</dbReference>
<dbReference type="InterPro" id="IPR050988">
    <property type="entry name" value="Mannitol_DH/Oxidoreductase"/>
</dbReference>
<dbReference type="SUPFAM" id="SSF48179">
    <property type="entry name" value="6-phosphogluconate dehydrogenase C-terminal domain-like"/>
    <property type="match status" value="1"/>
</dbReference>
<protein>
    <submittedName>
        <fullName evidence="4">D-arabinitol 4-dehydrogenase</fullName>
    </submittedName>
</protein>
<dbReference type="InterPro" id="IPR008927">
    <property type="entry name" value="6-PGluconate_DH-like_C_sf"/>
</dbReference>
<organism evidence="4 5">
    <name type="scientific">Hydromonas duriensis</name>
    <dbReference type="NCBI Taxonomy" id="1527608"/>
    <lineage>
        <taxon>Bacteria</taxon>
        <taxon>Pseudomonadati</taxon>
        <taxon>Pseudomonadota</taxon>
        <taxon>Betaproteobacteria</taxon>
        <taxon>Burkholderiales</taxon>
        <taxon>Burkholderiaceae</taxon>
        <taxon>Hydromonas</taxon>
    </lineage>
</organism>
<dbReference type="Pfam" id="PF08125">
    <property type="entry name" value="Mannitol_dh_C"/>
    <property type="match status" value="1"/>
</dbReference>
<dbReference type="EMBL" id="SNZE01000021">
    <property type="protein sequence ID" value="TDR30398.1"/>
    <property type="molecule type" value="Genomic_DNA"/>
</dbReference>
<gene>
    <name evidence="4" type="ORF">DFR44_12114</name>
</gene>
<dbReference type="GO" id="GO:0008866">
    <property type="term" value="F:fructuronate reductase activity"/>
    <property type="evidence" value="ECO:0007669"/>
    <property type="project" value="TreeGrafter"/>
</dbReference>
<dbReference type="InterPro" id="IPR013328">
    <property type="entry name" value="6PGD_dom2"/>
</dbReference>
<comment type="caution">
    <text evidence="4">The sequence shown here is derived from an EMBL/GenBank/DDBJ whole genome shotgun (WGS) entry which is preliminary data.</text>
</comment>
<evidence type="ECO:0000256" key="1">
    <source>
        <dbReference type="ARBA" id="ARBA00023002"/>
    </source>
</evidence>
<dbReference type="Proteomes" id="UP000294480">
    <property type="component" value="Unassembled WGS sequence"/>
</dbReference>
<dbReference type="RefSeq" id="WP_246012096.1">
    <property type="nucleotide sequence ID" value="NZ_SNZE01000021.1"/>
</dbReference>
<feature type="domain" description="Mannitol dehydrogenase C-terminal" evidence="3">
    <location>
        <begin position="270"/>
        <end position="457"/>
    </location>
</feature>
<dbReference type="PANTHER" id="PTHR43362">
    <property type="entry name" value="MANNITOL DEHYDROGENASE DSF1-RELATED"/>
    <property type="match status" value="1"/>
</dbReference>
<proteinExistence type="predicted"/>
<dbReference type="InterPro" id="IPR013131">
    <property type="entry name" value="Mannitol_DH_N"/>
</dbReference>
<dbReference type="NCBIfam" id="NF043014">
    <property type="entry name" value="DArabDhDalD"/>
    <property type="match status" value="1"/>
</dbReference>
<reference evidence="4 5" key="1">
    <citation type="submission" date="2019-03" db="EMBL/GenBank/DDBJ databases">
        <title>Genomic Encyclopedia of Type Strains, Phase IV (KMG-IV): sequencing the most valuable type-strain genomes for metagenomic binning, comparative biology and taxonomic classification.</title>
        <authorList>
            <person name="Goeker M."/>
        </authorList>
    </citation>
    <scope>NUCLEOTIDE SEQUENCE [LARGE SCALE GENOMIC DNA]</scope>
    <source>
        <strain evidence="4 5">DSM 102852</strain>
    </source>
</reference>
<dbReference type="PRINTS" id="PR00084">
    <property type="entry name" value="MTLDHDRGNASE"/>
</dbReference>
<sequence>MAFNPNTRIMLHLGLGSFHRAHQAVYMQKLINSGDTRWALAGGHLRPDMIEIIDALQRQGEYTLETISPEGKHHYEVIHAIRHVVPYEPTLSGLIEIGAHAATGIISFTVTEAGYYLDDKNNLDLNFVDLKADIERVRAGQVGQTIYGALVTILRARIASGAGKVTLLNCDNLRHNGERFRAGFLQFIDWIGDSALSAWVQANTTCPNDMVDRITPRPTSDVKERVKAATGRDDEAALMGEDFIQWVVEDNFCAGRPAWEQVGVEMVDSVSAHEEAKIRILNASHSCIAWAGTLKGYQYIHEGTQDPAIRSLAYNYVTHDVIPCLSPSPIDLAQYRDVVLQRFGNEAIRDTNQRVAMDGFSKIPGYIVPTFRDALSRGLSIDSVAVLPALFLAFLQRWHKGQVSFEYQDQAMPVAVGHAICEAADPIQAFCADVSLWGSLANDERVVAAIRQATAQIRFLTHSS</sequence>
<dbReference type="InterPro" id="IPR050025">
    <property type="entry name" value="DalD"/>
</dbReference>
<dbReference type="GO" id="GO:0042840">
    <property type="term" value="P:D-glucuronate catabolic process"/>
    <property type="evidence" value="ECO:0007669"/>
    <property type="project" value="TreeGrafter"/>
</dbReference>
<dbReference type="Gene3D" id="3.40.50.720">
    <property type="entry name" value="NAD(P)-binding Rossmann-like Domain"/>
    <property type="match status" value="1"/>
</dbReference>